<organism evidence="8 9">
    <name type="scientific">Prolixibacter denitrificans</name>
    <dbReference type="NCBI Taxonomy" id="1541063"/>
    <lineage>
        <taxon>Bacteria</taxon>
        <taxon>Pseudomonadati</taxon>
        <taxon>Bacteroidota</taxon>
        <taxon>Bacteroidia</taxon>
        <taxon>Marinilabiliales</taxon>
        <taxon>Prolixibacteraceae</taxon>
        <taxon>Prolixibacter</taxon>
    </lineage>
</organism>
<evidence type="ECO:0000313" key="7">
    <source>
        <dbReference type="EMBL" id="GET22074.1"/>
    </source>
</evidence>
<evidence type="ECO:0000256" key="5">
    <source>
        <dbReference type="HAMAP-Rule" id="MF_00376"/>
    </source>
</evidence>
<evidence type="ECO:0000256" key="6">
    <source>
        <dbReference type="NCBIfam" id="TIGR00152"/>
    </source>
</evidence>
<dbReference type="EC" id="2.7.1.24" evidence="5 6"/>
<keyword evidence="5" id="KW-0963">Cytoplasm</keyword>
<accession>A0A2P8C6Q3</accession>
<evidence type="ECO:0000256" key="1">
    <source>
        <dbReference type="ARBA" id="ARBA00009018"/>
    </source>
</evidence>
<comment type="function">
    <text evidence="5">Catalyzes the phosphorylation of the 3'-hydroxyl group of dephosphocoenzyme A to form coenzyme A.</text>
</comment>
<evidence type="ECO:0000256" key="3">
    <source>
        <dbReference type="ARBA" id="ARBA00022840"/>
    </source>
</evidence>
<gene>
    <name evidence="5 7" type="primary">coaE</name>
    <name evidence="8" type="ORF">CLV93_11468</name>
    <name evidence="7" type="ORF">JCM18694_23200</name>
</gene>
<dbReference type="GO" id="GO:0005524">
    <property type="term" value="F:ATP binding"/>
    <property type="evidence" value="ECO:0007669"/>
    <property type="project" value="UniProtKB-UniRule"/>
</dbReference>
<name>A0A2P8C6Q3_9BACT</name>
<dbReference type="InterPro" id="IPR001977">
    <property type="entry name" value="Depp_CoAkinase"/>
</dbReference>
<reference evidence="8 9" key="1">
    <citation type="submission" date="2018-03" db="EMBL/GenBank/DDBJ databases">
        <title>Genomic Encyclopedia of Archaeal and Bacterial Type Strains, Phase II (KMG-II): from individual species to whole genera.</title>
        <authorList>
            <person name="Goeker M."/>
        </authorList>
    </citation>
    <scope>NUCLEOTIDE SEQUENCE [LARGE SCALE GENOMIC DNA]</scope>
    <source>
        <strain evidence="8 9">DSM 27267</strain>
    </source>
</reference>
<dbReference type="GO" id="GO:0015937">
    <property type="term" value="P:coenzyme A biosynthetic process"/>
    <property type="evidence" value="ECO:0007669"/>
    <property type="project" value="UniProtKB-UniRule"/>
</dbReference>
<dbReference type="Proteomes" id="UP000396862">
    <property type="component" value="Unassembled WGS sequence"/>
</dbReference>
<keyword evidence="5 8" id="KW-0418">Kinase</keyword>
<dbReference type="EMBL" id="BLAU01000001">
    <property type="protein sequence ID" value="GET22074.1"/>
    <property type="molecule type" value="Genomic_DNA"/>
</dbReference>
<comment type="subcellular location">
    <subcellularLocation>
        <location evidence="5">Cytoplasm</location>
    </subcellularLocation>
</comment>
<dbReference type="PROSITE" id="PS51219">
    <property type="entry name" value="DPCK"/>
    <property type="match status" value="1"/>
</dbReference>
<dbReference type="InterPro" id="IPR027417">
    <property type="entry name" value="P-loop_NTPase"/>
</dbReference>
<dbReference type="GO" id="GO:0004140">
    <property type="term" value="F:dephospho-CoA kinase activity"/>
    <property type="evidence" value="ECO:0007669"/>
    <property type="project" value="UniProtKB-UniRule"/>
</dbReference>
<dbReference type="SUPFAM" id="SSF52540">
    <property type="entry name" value="P-loop containing nucleoside triphosphate hydrolases"/>
    <property type="match status" value="1"/>
</dbReference>
<keyword evidence="3 5" id="KW-0067">ATP-binding</keyword>
<comment type="pathway">
    <text evidence="5">Cofactor biosynthesis; coenzyme A biosynthesis; CoA from (R)-pantothenate: step 5/5.</text>
</comment>
<feature type="binding site" evidence="5">
    <location>
        <begin position="11"/>
        <end position="16"/>
    </location>
    <ligand>
        <name>ATP</name>
        <dbReference type="ChEBI" id="CHEBI:30616"/>
    </ligand>
</feature>
<protein>
    <recommendedName>
        <fullName evidence="5 6">Dephospho-CoA kinase</fullName>
        <ecNumber evidence="5 6">2.7.1.24</ecNumber>
    </recommendedName>
    <alternativeName>
        <fullName evidence="5">Dephosphocoenzyme A kinase</fullName>
    </alternativeName>
</protein>
<dbReference type="RefSeq" id="WP_106543740.1">
    <property type="nucleotide sequence ID" value="NZ_BLAU01000001.1"/>
</dbReference>
<keyword evidence="4 5" id="KW-0173">Coenzyme A biosynthesis</keyword>
<dbReference type="CDD" id="cd02022">
    <property type="entry name" value="DPCK"/>
    <property type="match status" value="1"/>
</dbReference>
<keyword evidence="5" id="KW-0808">Transferase</keyword>
<comment type="caution">
    <text evidence="8">The sequence shown here is derived from an EMBL/GenBank/DDBJ whole genome shotgun (WGS) entry which is preliminary data.</text>
</comment>
<sequence length="199" mass="22724">MKQIGVTGGIGSGKSTICGIFRLLGAPVYEADAEAKKLQDENQDIKKGLINLFGSFIYFENGKLDRKKLAGLIFSDKSLLKEVNELVHPVVHAHYEHWLTVNGRAPYIIYEAAILFESGFYKDMDEIILVTAPEETRIARVVSRDKLTYEQVKSRIQNQWPEQEKRKLADYIIENNNSNLVIPQVVELDKRFKNNGKIR</sequence>
<dbReference type="OrthoDB" id="9812943at2"/>
<dbReference type="GO" id="GO:0005737">
    <property type="term" value="C:cytoplasm"/>
    <property type="evidence" value="ECO:0007669"/>
    <property type="project" value="UniProtKB-SubCell"/>
</dbReference>
<evidence type="ECO:0000313" key="10">
    <source>
        <dbReference type="Proteomes" id="UP000396862"/>
    </source>
</evidence>
<reference evidence="7 10" key="2">
    <citation type="submission" date="2019-10" db="EMBL/GenBank/DDBJ databases">
        <title>Prolixibacter strains distinguished by the presence of nitrate reductase genes were adept at nitrate-dependent anaerobic corrosion of metallic iron and carbon steel.</title>
        <authorList>
            <person name="Iino T."/>
            <person name="Shono N."/>
            <person name="Ito K."/>
            <person name="Nakamura R."/>
            <person name="Sueoka K."/>
            <person name="Harayama S."/>
            <person name="Ohkuma M."/>
        </authorList>
    </citation>
    <scope>NUCLEOTIDE SEQUENCE [LARGE SCALE GENOMIC DNA]</scope>
    <source>
        <strain evidence="7 10">MIC1-1</strain>
    </source>
</reference>
<dbReference type="AlphaFoldDB" id="A0A2P8C6Q3"/>
<dbReference type="Pfam" id="PF01121">
    <property type="entry name" value="CoaE"/>
    <property type="match status" value="1"/>
</dbReference>
<dbReference type="Gene3D" id="3.40.50.300">
    <property type="entry name" value="P-loop containing nucleotide triphosphate hydrolases"/>
    <property type="match status" value="1"/>
</dbReference>
<dbReference type="UniPathway" id="UPA00241">
    <property type="reaction ID" value="UER00356"/>
</dbReference>
<evidence type="ECO:0000313" key="9">
    <source>
        <dbReference type="Proteomes" id="UP000240621"/>
    </source>
</evidence>
<proteinExistence type="inferred from homology"/>
<dbReference type="NCBIfam" id="TIGR00152">
    <property type="entry name" value="dephospho-CoA kinase"/>
    <property type="match status" value="1"/>
</dbReference>
<dbReference type="EMBL" id="PYGC01000014">
    <property type="protein sequence ID" value="PSK80631.1"/>
    <property type="molecule type" value="Genomic_DNA"/>
</dbReference>
<evidence type="ECO:0000256" key="4">
    <source>
        <dbReference type="ARBA" id="ARBA00022993"/>
    </source>
</evidence>
<dbReference type="PANTHER" id="PTHR10695">
    <property type="entry name" value="DEPHOSPHO-COA KINASE-RELATED"/>
    <property type="match status" value="1"/>
</dbReference>
<comment type="catalytic activity">
    <reaction evidence="5">
        <text>3'-dephospho-CoA + ATP = ADP + CoA + H(+)</text>
        <dbReference type="Rhea" id="RHEA:18245"/>
        <dbReference type="ChEBI" id="CHEBI:15378"/>
        <dbReference type="ChEBI" id="CHEBI:30616"/>
        <dbReference type="ChEBI" id="CHEBI:57287"/>
        <dbReference type="ChEBI" id="CHEBI:57328"/>
        <dbReference type="ChEBI" id="CHEBI:456216"/>
        <dbReference type="EC" id="2.7.1.24"/>
    </reaction>
</comment>
<evidence type="ECO:0000313" key="8">
    <source>
        <dbReference type="EMBL" id="PSK80631.1"/>
    </source>
</evidence>
<comment type="similarity">
    <text evidence="1 5">Belongs to the CoaE family.</text>
</comment>
<keyword evidence="10" id="KW-1185">Reference proteome</keyword>
<dbReference type="PANTHER" id="PTHR10695:SF46">
    <property type="entry name" value="BIFUNCTIONAL COENZYME A SYNTHASE-RELATED"/>
    <property type="match status" value="1"/>
</dbReference>
<keyword evidence="2 5" id="KW-0547">Nucleotide-binding</keyword>
<dbReference type="Proteomes" id="UP000240621">
    <property type="component" value="Unassembled WGS sequence"/>
</dbReference>
<evidence type="ECO:0000256" key="2">
    <source>
        <dbReference type="ARBA" id="ARBA00022741"/>
    </source>
</evidence>
<dbReference type="HAMAP" id="MF_00376">
    <property type="entry name" value="Dephospho_CoA_kinase"/>
    <property type="match status" value="1"/>
</dbReference>